<dbReference type="Gene3D" id="1.10.260.40">
    <property type="entry name" value="lambda repressor-like DNA-binding domains"/>
    <property type="match status" value="1"/>
</dbReference>
<dbReference type="Proteomes" id="UP001549047">
    <property type="component" value="Unassembled WGS sequence"/>
</dbReference>
<name>A0ABV2IUB8_9HYPH</name>
<dbReference type="SMART" id="SM00530">
    <property type="entry name" value="HTH_XRE"/>
    <property type="match status" value="1"/>
</dbReference>
<organism evidence="2 3">
    <name type="scientific">Rhizobium aquaticum</name>
    <dbReference type="NCBI Taxonomy" id="1549636"/>
    <lineage>
        <taxon>Bacteria</taxon>
        <taxon>Pseudomonadati</taxon>
        <taxon>Pseudomonadota</taxon>
        <taxon>Alphaproteobacteria</taxon>
        <taxon>Hyphomicrobiales</taxon>
        <taxon>Rhizobiaceae</taxon>
        <taxon>Rhizobium/Agrobacterium group</taxon>
        <taxon>Rhizobium</taxon>
    </lineage>
</organism>
<feature type="domain" description="HTH cro/C1-type" evidence="1">
    <location>
        <begin position="15"/>
        <end position="61"/>
    </location>
</feature>
<accession>A0ABV2IUB8</accession>
<keyword evidence="3" id="KW-1185">Reference proteome</keyword>
<dbReference type="CDD" id="cd00093">
    <property type="entry name" value="HTH_XRE"/>
    <property type="match status" value="1"/>
</dbReference>
<evidence type="ECO:0000259" key="1">
    <source>
        <dbReference type="PROSITE" id="PS50943"/>
    </source>
</evidence>
<reference evidence="2 3" key="1">
    <citation type="submission" date="2024-06" db="EMBL/GenBank/DDBJ databases">
        <title>Genomic Encyclopedia of Type Strains, Phase IV (KMG-IV): sequencing the most valuable type-strain genomes for metagenomic binning, comparative biology and taxonomic classification.</title>
        <authorList>
            <person name="Goeker M."/>
        </authorList>
    </citation>
    <scope>NUCLEOTIDE SEQUENCE [LARGE SCALE GENOMIC DNA]</scope>
    <source>
        <strain evidence="2 3">DSM 29780</strain>
    </source>
</reference>
<proteinExistence type="predicted"/>
<dbReference type="EMBL" id="JBEPMB010000001">
    <property type="protein sequence ID" value="MET3612072.1"/>
    <property type="molecule type" value="Genomic_DNA"/>
</dbReference>
<sequence length="147" mass="16555">MIDSEWFYRQLEKDGRSLRAMARALGLDPSAVSRMLKGERKMSADEQDGIAGYLGVSINEVAARRRGEAVGFAEKGQEAFVMDDRASSQMGIDSNQPGREEQMSYYERVRARMKGTVTIPPGVDVTEPADPEWGRVYDDDYEYPIHL</sequence>
<dbReference type="InterPro" id="IPR001387">
    <property type="entry name" value="Cro/C1-type_HTH"/>
</dbReference>
<evidence type="ECO:0000313" key="2">
    <source>
        <dbReference type="EMBL" id="MET3612072.1"/>
    </source>
</evidence>
<dbReference type="InterPro" id="IPR010982">
    <property type="entry name" value="Lambda_DNA-bd_dom_sf"/>
</dbReference>
<gene>
    <name evidence="2" type="ORF">ABID16_000377</name>
</gene>
<dbReference type="SUPFAM" id="SSF47413">
    <property type="entry name" value="lambda repressor-like DNA-binding domains"/>
    <property type="match status" value="1"/>
</dbReference>
<comment type="caution">
    <text evidence="2">The sequence shown here is derived from an EMBL/GenBank/DDBJ whole genome shotgun (WGS) entry which is preliminary data.</text>
</comment>
<dbReference type="PROSITE" id="PS50943">
    <property type="entry name" value="HTH_CROC1"/>
    <property type="match status" value="1"/>
</dbReference>
<dbReference type="RefSeq" id="WP_354554660.1">
    <property type="nucleotide sequence ID" value="NZ_JBEPMB010000001.1"/>
</dbReference>
<protein>
    <submittedName>
        <fullName evidence="2">Transcriptional regulator with XRE-family HTH domain</fullName>
    </submittedName>
</protein>
<dbReference type="Pfam" id="PF13560">
    <property type="entry name" value="HTH_31"/>
    <property type="match status" value="1"/>
</dbReference>
<evidence type="ECO:0000313" key="3">
    <source>
        <dbReference type="Proteomes" id="UP001549047"/>
    </source>
</evidence>